<dbReference type="InterPro" id="IPR008920">
    <property type="entry name" value="TF_FadR/GntR_C"/>
</dbReference>
<dbReference type="Gene3D" id="1.10.10.10">
    <property type="entry name" value="Winged helix-like DNA-binding domain superfamily/Winged helix DNA-binding domain"/>
    <property type="match status" value="1"/>
</dbReference>
<feature type="compositionally biased region" description="Pro residues" evidence="4">
    <location>
        <begin position="1"/>
        <end position="10"/>
    </location>
</feature>
<dbReference type="InterPro" id="IPR036388">
    <property type="entry name" value="WH-like_DNA-bd_sf"/>
</dbReference>
<dbReference type="Gene3D" id="1.20.120.530">
    <property type="entry name" value="GntR ligand-binding domain-like"/>
    <property type="match status" value="1"/>
</dbReference>
<evidence type="ECO:0000259" key="5">
    <source>
        <dbReference type="PROSITE" id="PS50949"/>
    </source>
</evidence>
<accession>A0ABP4WY23</accession>
<reference evidence="7" key="1">
    <citation type="journal article" date="2019" name="Int. J. Syst. Evol. Microbiol.">
        <title>The Global Catalogue of Microorganisms (GCM) 10K type strain sequencing project: providing services to taxonomists for standard genome sequencing and annotation.</title>
        <authorList>
            <consortium name="The Broad Institute Genomics Platform"/>
            <consortium name="The Broad Institute Genome Sequencing Center for Infectious Disease"/>
            <person name="Wu L."/>
            <person name="Ma J."/>
        </authorList>
    </citation>
    <scope>NUCLEOTIDE SEQUENCE [LARGE SCALE GENOMIC DNA]</scope>
    <source>
        <strain evidence="7">JCM 15591</strain>
    </source>
</reference>
<evidence type="ECO:0000313" key="6">
    <source>
        <dbReference type="EMBL" id="GAA1765783.1"/>
    </source>
</evidence>
<gene>
    <name evidence="6" type="ORF">GCM10009810_25790</name>
</gene>
<dbReference type="PROSITE" id="PS50949">
    <property type="entry name" value="HTH_GNTR"/>
    <property type="match status" value="1"/>
</dbReference>
<feature type="domain" description="HTH gntR-type" evidence="5">
    <location>
        <begin position="21"/>
        <end position="88"/>
    </location>
</feature>
<dbReference type="Proteomes" id="UP001501475">
    <property type="component" value="Unassembled WGS sequence"/>
</dbReference>
<dbReference type="Pfam" id="PF00392">
    <property type="entry name" value="GntR"/>
    <property type="match status" value="1"/>
</dbReference>
<comment type="caution">
    <text evidence="6">The sequence shown here is derived from an EMBL/GenBank/DDBJ whole genome shotgun (WGS) entry which is preliminary data.</text>
</comment>
<evidence type="ECO:0000256" key="3">
    <source>
        <dbReference type="ARBA" id="ARBA00023163"/>
    </source>
</evidence>
<dbReference type="SUPFAM" id="SSF48008">
    <property type="entry name" value="GntR ligand-binding domain-like"/>
    <property type="match status" value="1"/>
</dbReference>
<keyword evidence="2" id="KW-0238">DNA-binding</keyword>
<dbReference type="RefSeq" id="WP_344067026.1">
    <property type="nucleotide sequence ID" value="NZ_BAAAPN010000057.1"/>
</dbReference>
<dbReference type="InterPro" id="IPR036390">
    <property type="entry name" value="WH_DNA-bd_sf"/>
</dbReference>
<evidence type="ECO:0000313" key="7">
    <source>
        <dbReference type="Proteomes" id="UP001501475"/>
    </source>
</evidence>
<dbReference type="InterPro" id="IPR000524">
    <property type="entry name" value="Tscrpt_reg_HTH_GntR"/>
</dbReference>
<dbReference type="CDD" id="cd07377">
    <property type="entry name" value="WHTH_GntR"/>
    <property type="match status" value="1"/>
</dbReference>
<feature type="region of interest" description="Disordered" evidence="4">
    <location>
        <begin position="1"/>
        <end position="22"/>
    </location>
</feature>
<dbReference type="EMBL" id="BAAAPN010000057">
    <property type="protein sequence ID" value="GAA1765783.1"/>
    <property type="molecule type" value="Genomic_DNA"/>
</dbReference>
<organism evidence="6 7">
    <name type="scientific">Nostocoides vanveenii</name>
    <dbReference type="NCBI Taxonomy" id="330835"/>
    <lineage>
        <taxon>Bacteria</taxon>
        <taxon>Bacillati</taxon>
        <taxon>Actinomycetota</taxon>
        <taxon>Actinomycetes</taxon>
        <taxon>Micrococcales</taxon>
        <taxon>Intrasporangiaceae</taxon>
        <taxon>Nostocoides</taxon>
    </lineage>
</organism>
<evidence type="ECO:0000256" key="1">
    <source>
        <dbReference type="ARBA" id="ARBA00023015"/>
    </source>
</evidence>
<dbReference type="SMART" id="SM00345">
    <property type="entry name" value="HTH_GNTR"/>
    <property type="match status" value="1"/>
</dbReference>
<name>A0ABP4WY23_9MICO</name>
<sequence>MTAVLPPPLTPGAERPEGEPADLHSAVVNRLGEDIVSGRLESGAVLSSEQLETRYGASRSVMREAIRVLEQLGMAASRRRVGVTIASREMWKVFDPLVIRWRLGSAERDNQLRSLSELRRGFEPVAAELAAQRATPDQCATLTGAVMEMVRHGKAGDLRAYLAADVVFHSTLMKASGNEMIAALDGVVAEVLTGRTEHDLMPAQPRTEAIRLHADVATAVVSGDPEAARAAMEAIIAEAAHAIALQLDLLPSTPTSTSS</sequence>
<proteinExistence type="predicted"/>
<dbReference type="SUPFAM" id="SSF46785">
    <property type="entry name" value="Winged helix' DNA-binding domain"/>
    <property type="match status" value="1"/>
</dbReference>
<dbReference type="PANTHER" id="PTHR43537:SF44">
    <property type="entry name" value="GNTR FAMILY REGULATORY PROTEIN"/>
    <property type="match status" value="1"/>
</dbReference>
<keyword evidence="7" id="KW-1185">Reference proteome</keyword>
<evidence type="ECO:0000256" key="4">
    <source>
        <dbReference type="SAM" id="MobiDB-lite"/>
    </source>
</evidence>
<dbReference type="SMART" id="SM00895">
    <property type="entry name" value="FCD"/>
    <property type="match status" value="1"/>
</dbReference>
<keyword evidence="3" id="KW-0804">Transcription</keyword>
<dbReference type="InterPro" id="IPR011711">
    <property type="entry name" value="GntR_C"/>
</dbReference>
<dbReference type="Pfam" id="PF07729">
    <property type="entry name" value="FCD"/>
    <property type="match status" value="1"/>
</dbReference>
<keyword evidence="1" id="KW-0805">Transcription regulation</keyword>
<evidence type="ECO:0000256" key="2">
    <source>
        <dbReference type="ARBA" id="ARBA00023125"/>
    </source>
</evidence>
<protein>
    <submittedName>
        <fullName evidence="6">FCD domain-containing protein</fullName>
    </submittedName>
</protein>
<dbReference type="PANTHER" id="PTHR43537">
    <property type="entry name" value="TRANSCRIPTIONAL REGULATOR, GNTR FAMILY"/>
    <property type="match status" value="1"/>
</dbReference>